<dbReference type="PANTHER" id="PTHR10339:SF25">
    <property type="entry name" value="SECRETED EXOENZYME S"/>
    <property type="match status" value="1"/>
</dbReference>
<keyword evidence="4" id="KW-0800">Toxin</keyword>
<dbReference type="GO" id="GO:0016779">
    <property type="term" value="F:nucleotidyltransferase activity"/>
    <property type="evidence" value="ECO:0007669"/>
    <property type="project" value="UniProtKB-KW"/>
</dbReference>
<dbReference type="GO" id="GO:0003950">
    <property type="term" value="F:NAD+ poly-ADP-ribosyltransferase activity"/>
    <property type="evidence" value="ECO:0007669"/>
    <property type="project" value="TreeGrafter"/>
</dbReference>
<evidence type="ECO:0000256" key="4">
    <source>
        <dbReference type="ARBA" id="ARBA00022656"/>
    </source>
</evidence>
<evidence type="ECO:0000256" key="3">
    <source>
        <dbReference type="ARBA" id="ARBA00022525"/>
    </source>
</evidence>
<gene>
    <name evidence="11" type="ORF">JYZ213_LOCUS5118</name>
    <name evidence="14" type="ORF">OXD698_LOCUS25270</name>
    <name evidence="12" type="ORF">QVE165_LOCUS6467</name>
    <name evidence="13" type="ORF">QVE165_LOCUS7216</name>
</gene>
<evidence type="ECO:0000256" key="5">
    <source>
        <dbReference type="ARBA" id="ARBA00022676"/>
    </source>
</evidence>
<dbReference type="OrthoDB" id="10024824at2759"/>
<keyword evidence="8" id="KW-0843">Virulence</keyword>
<evidence type="ECO:0000256" key="10">
    <source>
        <dbReference type="RuleBase" id="RU361228"/>
    </source>
</evidence>
<keyword evidence="10" id="KW-0521">NADP</keyword>
<dbReference type="Proteomes" id="UP000663832">
    <property type="component" value="Unassembled WGS sequence"/>
</dbReference>
<dbReference type="GO" id="GO:0005576">
    <property type="term" value="C:extracellular region"/>
    <property type="evidence" value="ECO:0007669"/>
    <property type="project" value="UniProtKB-SubCell"/>
</dbReference>
<comment type="caution">
    <text evidence="12">The sequence shown here is derived from an EMBL/GenBank/DDBJ whole genome shotgun (WGS) entry which is preliminary data.</text>
</comment>
<evidence type="ECO:0000256" key="6">
    <source>
        <dbReference type="ARBA" id="ARBA00022679"/>
    </source>
</evidence>
<dbReference type="EMBL" id="CAJNOG010000030">
    <property type="protein sequence ID" value="CAF0798441.1"/>
    <property type="molecule type" value="Genomic_DNA"/>
</dbReference>
<organism evidence="12 15">
    <name type="scientific">Adineta steineri</name>
    <dbReference type="NCBI Taxonomy" id="433720"/>
    <lineage>
        <taxon>Eukaryota</taxon>
        <taxon>Metazoa</taxon>
        <taxon>Spiralia</taxon>
        <taxon>Gnathifera</taxon>
        <taxon>Rotifera</taxon>
        <taxon>Eurotatoria</taxon>
        <taxon>Bdelloidea</taxon>
        <taxon>Adinetida</taxon>
        <taxon>Adinetidae</taxon>
        <taxon>Adineta</taxon>
    </lineage>
</organism>
<comment type="subcellular location">
    <subcellularLocation>
        <location evidence="1">Secreted</location>
    </subcellularLocation>
</comment>
<dbReference type="Proteomes" id="UP000663844">
    <property type="component" value="Unassembled WGS sequence"/>
</dbReference>
<dbReference type="Pfam" id="PF01129">
    <property type="entry name" value="ART"/>
    <property type="match status" value="1"/>
</dbReference>
<keyword evidence="10" id="KW-0520">NAD</keyword>
<evidence type="ECO:0000313" key="12">
    <source>
        <dbReference type="EMBL" id="CAF0844012.1"/>
    </source>
</evidence>
<name>A0A813VJD4_9BILA</name>
<evidence type="ECO:0000313" key="14">
    <source>
        <dbReference type="EMBL" id="CAF3925529.1"/>
    </source>
</evidence>
<comment type="catalytic activity">
    <reaction evidence="9 10">
        <text>L-arginyl-[protein] + NAD(+) = N(omega)-(ADP-D-ribosyl)-L-arginyl-[protein] + nicotinamide + H(+)</text>
        <dbReference type="Rhea" id="RHEA:19149"/>
        <dbReference type="Rhea" id="RHEA-COMP:10532"/>
        <dbReference type="Rhea" id="RHEA-COMP:15087"/>
        <dbReference type="ChEBI" id="CHEBI:15378"/>
        <dbReference type="ChEBI" id="CHEBI:17154"/>
        <dbReference type="ChEBI" id="CHEBI:29965"/>
        <dbReference type="ChEBI" id="CHEBI:57540"/>
        <dbReference type="ChEBI" id="CHEBI:142554"/>
        <dbReference type="EC" id="2.4.2.31"/>
    </reaction>
</comment>
<keyword evidence="3" id="KW-0964">Secreted</keyword>
<comment type="similarity">
    <text evidence="2 10">Belongs to the Arg-specific ADP-ribosyltransferase family.</text>
</comment>
<evidence type="ECO:0000256" key="1">
    <source>
        <dbReference type="ARBA" id="ARBA00004613"/>
    </source>
</evidence>
<dbReference type="InterPro" id="IPR050999">
    <property type="entry name" value="ADP-ribosyltransferase_ARG"/>
</dbReference>
<sequence length="299" mass="34675">MHHPTDTIMNINISPLSSNQIEQEEVVSIQSTERRRPGRFNVIEALKAKTFDNGESKNPVPVVEECLTPREYCLNIHRYESLFFDPITERPAIKHELQLLATGLKKVGNELGKQPESEILIKSLFELMDLSSNEVCQECLRIYSMQTFLYSHLNQFLREADHSKIKIYGPFVRLLCLCFQHPSSVEVHGITVYRGMNLSLSMIDDYKEAAKNSISYRWSGFSSTSKSQEFAEFFDTNTVFIMQLKKIYSRQKKAIDISDYSQFPEEEEILLRTGVEFTVENVNYDGKKKKHYINLNVYV</sequence>
<dbReference type="EMBL" id="CAJOAZ010002402">
    <property type="protein sequence ID" value="CAF3925529.1"/>
    <property type="molecule type" value="Genomic_DNA"/>
</dbReference>
<evidence type="ECO:0000256" key="2">
    <source>
        <dbReference type="ARBA" id="ARBA00009558"/>
    </source>
</evidence>
<proteinExistence type="inferred from homology"/>
<dbReference type="InterPro" id="IPR000768">
    <property type="entry name" value="ART"/>
</dbReference>
<reference evidence="12" key="1">
    <citation type="submission" date="2021-02" db="EMBL/GenBank/DDBJ databases">
        <authorList>
            <person name="Nowell W R."/>
        </authorList>
    </citation>
    <scope>NUCLEOTIDE SEQUENCE</scope>
</reference>
<dbReference type="Gene3D" id="3.90.176.10">
    <property type="entry name" value="Toxin ADP-ribosyltransferase, Chain A, domain 1"/>
    <property type="match status" value="1"/>
</dbReference>
<protein>
    <recommendedName>
        <fullName evidence="10">NAD(P)(+)--arginine ADP-ribosyltransferase</fullName>
        <ecNumber evidence="10">2.4.2.31</ecNumber>
    </recommendedName>
    <alternativeName>
        <fullName evidence="10">Mono(ADP-ribosyl)transferase</fullName>
    </alternativeName>
</protein>
<dbReference type="SUPFAM" id="SSF56399">
    <property type="entry name" value="ADP-ribosylation"/>
    <property type="match status" value="1"/>
</dbReference>
<dbReference type="AlphaFoldDB" id="A0A813VJD4"/>
<dbReference type="EMBL" id="CAJNOM010000027">
    <property type="protein sequence ID" value="CAF0844012.1"/>
    <property type="molecule type" value="Genomic_DNA"/>
</dbReference>
<keyword evidence="6 10" id="KW-0808">Transferase</keyword>
<keyword evidence="5 10" id="KW-0328">Glycosyltransferase</keyword>
<keyword evidence="15" id="KW-1185">Reference proteome</keyword>
<accession>A0A813VJD4</accession>
<dbReference type="EC" id="2.4.2.31" evidence="10"/>
<evidence type="ECO:0000313" key="11">
    <source>
        <dbReference type="EMBL" id="CAF0798441.1"/>
    </source>
</evidence>
<evidence type="ECO:0000256" key="9">
    <source>
        <dbReference type="ARBA" id="ARBA00047597"/>
    </source>
</evidence>
<dbReference type="EMBL" id="CAJNOM010000031">
    <property type="protein sequence ID" value="CAF0858191.1"/>
    <property type="molecule type" value="Genomic_DNA"/>
</dbReference>
<dbReference type="PROSITE" id="PS51996">
    <property type="entry name" value="TR_MART"/>
    <property type="match status" value="1"/>
</dbReference>
<dbReference type="GO" id="GO:0090729">
    <property type="term" value="F:toxin activity"/>
    <property type="evidence" value="ECO:0007669"/>
    <property type="project" value="UniProtKB-KW"/>
</dbReference>
<evidence type="ECO:0000256" key="7">
    <source>
        <dbReference type="ARBA" id="ARBA00022695"/>
    </source>
</evidence>
<evidence type="ECO:0000313" key="15">
    <source>
        <dbReference type="Proteomes" id="UP000663832"/>
    </source>
</evidence>
<dbReference type="GO" id="GO:0106274">
    <property type="term" value="F:NAD+-protein-arginine ADP-ribosyltransferase activity"/>
    <property type="evidence" value="ECO:0007669"/>
    <property type="project" value="UniProtKB-EC"/>
</dbReference>
<evidence type="ECO:0000256" key="8">
    <source>
        <dbReference type="ARBA" id="ARBA00023026"/>
    </source>
</evidence>
<dbReference type="Proteomes" id="UP000663845">
    <property type="component" value="Unassembled WGS sequence"/>
</dbReference>
<keyword evidence="7" id="KW-0548">Nucleotidyltransferase</keyword>
<dbReference type="PANTHER" id="PTHR10339">
    <property type="entry name" value="ADP-RIBOSYLTRANSFERASE"/>
    <property type="match status" value="1"/>
</dbReference>
<evidence type="ECO:0000313" key="13">
    <source>
        <dbReference type="EMBL" id="CAF0858191.1"/>
    </source>
</evidence>